<feature type="domain" description="ASCH" evidence="2">
    <location>
        <begin position="5"/>
        <end position="99"/>
    </location>
</feature>
<accession>A0A101IKF9</accession>
<reference evidence="3" key="1">
    <citation type="journal article" date="2015" name="MBio">
        <title>Genome-resolved metagenomic analysis reveals roles for candidate phyla and other microbial community members in biogeochemical transformations in oil reservoirs.</title>
        <authorList>
            <person name="Hu P."/>
            <person name="Tom L."/>
            <person name="Singh A."/>
            <person name="Thomas B.C."/>
            <person name="Baker B.J."/>
            <person name="Piceno Y.M."/>
            <person name="Andersen G.L."/>
            <person name="Banfield J.F."/>
        </authorList>
    </citation>
    <scope>NUCLEOTIDE SEQUENCE [LARGE SCALE GENOMIC DNA]</scope>
    <source>
        <strain evidence="3">56_747</strain>
    </source>
</reference>
<evidence type="ECO:0000256" key="1">
    <source>
        <dbReference type="SAM" id="MobiDB-lite"/>
    </source>
</evidence>
<dbReference type="PATRIC" id="fig|301375.6.peg.2142"/>
<feature type="compositionally biased region" description="Polar residues" evidence="1">
    <location>
        <begin position="143"/>
        <end position="155"/>
    </location>
</feature>
<organism evidence="3">
    <name type="scientific">Methanothrix harundinacea</name>
    <dbReference type="NCBI Taxonomy" id="301375"/>
    <lineage>
        <taxon>Archaea</taxon>
        <taxon>Methanobacteriati</taxon>
        <taxon>Methanobacteriota</taxon>
        <taxon>Stenosarchaea group</taxon>
        <taxon>Methanomicrobia</taxon>
        <taxon>Methanotrichales</taxon>
        <taxon>Methanotrichaceae</taxon>
        <taxon>Methanothrix</taxon>
    </lineage>
</organism>
<name>A0A101IKF9_9EURY</name>
<dbReference type="AlphaFoldDB" id="A0A101IKF9"/>
<dbReference type="InterPro" id="IPR007374">
    <property type="entry name" value="ASCH_domain"/>
</dbReference>
<comment type="caution">
    <text evidence="3">The sequence shown here is derived from an EMBL/GenBank/DDBJ whole genome shotgun (WGS) entry which is preliminary data.</text>
</comment>
<dbReference type="Proteomes" id="UP000053961">
    <property type="component" value="Unassembled WGS sequence"/>
</dbReference>
<dbReference type="SMART" id="SM01022">
    <property type="entry name" value="ASCH"/>
    <property type="match status" value="1"/>
</dbReference>
<proteinExistence type="predicted"/>
<gene>
    <name evidence="3" type="ORF">XE07_0829</name>
</gene>
<dbReference type="EMBL" id="LGHB01000007">
    <property type="protein sequence ID" value="KUK96878.1"/>
    <property type="molecule type" value="Genomic_DNA"/>
</dbReference>
<evidence type="ECO:0000259" key="2">
    <source>
        <dbReference type="SMART" id="SM01022"/>
    </source>
</evidence>
<dbReference type="InterPro" id="IPR015947">
    <property type="entry name" value="PUA-like_sf"/>
</dbReference>
<feature type="region of interest" description="Disordered" evidence="1">
    <location>
        <begin position="135"/>
        <end position="155"/>
    </location>
</feature>
<evidence type="ECO:0000313" key="3">
    <source>
        <dbReference type="EMBL" id="KUK96878.1"/>
    </source>
</evidence>
<protein>
    <recommendedName>
        <fullName evidence="2">ASCH domain-containing protein</fullName>
    </recommendedName>
</protein>
<dbReference type="SUPFAM" id="SSF88697">
    <property type="entry name" value="PUA domain-like"/>
    <property type="match status" value="1"/>
</dbReference>
<sequence>MNVILSIRPRYVKLMMEGTKKYEFRKAIFKNKNINNVYVYSTSPVKKIVGSFKIGEIVEDRPERLWDNLEDLSGLSAREFFTYFNGVKRGFAIRIECFEVFDDPLDPNDLMPGFVPPQSFCYLDMHSDDIEQRTYPHPRNLMETPTHQTIFPDTR</sequence>
<dbReference type="Gene3D" id="2.30.130.30">
    <property type="entry name" value="Hypothetical protein"/>
    <property type="match status" value="1"/>
</dbReference>